<evidence type="ECO:0000313" key="3">
    <source>
        <dbReference type="EMBL" id="OGY54067.1"/>
    </source>
</evidence>
<dbReference type="AlphaFoldDB" id="A0A1G1YRM1"/>
<dbReference type="Proteomes" id="UP000178122">
    <property type="component" value="Unassembled WGS sequence"/>
</dbReference>
<dbReference type="Pfam" id="PF18911">
    <property type="entry name" value="PKD_4"/>
    <property type="match status" value="1"/>
</dbReference>
<dbReference type="InterPro" id="IPR000601">
    <property type="entry name" value="PKD_dom"/>
</dbReference>
<dbReference type="InterPro" id="IPR012334">
    <property type="entry name" value="Pectin_lyas_fold"/>
</dbReference>
<organism evidence="3 4">
    <name type="scientific">Candidatus Buchananbacteria bacterium RIFCSPLOWO2_01_FULL_40_23b</name>
    <dbReference type="NCBI Taxonomy" id="1797544"/>
    <lineage>
        <taxon>Bacteria</taxon>
        <taxon>Candidatus Buchananiibacteriota</taxon>
    </lineage>
</organism>
<dbReference type="InterPro" id="IPR039448">
    <property type="entry name" value="Beta_helix"/>
</dbReference>
<feature type="domain" description="PKD" evidence="2">
    <location>
        <begin position="42"/>
        <end position="130"/>
    </location>
</feature>
<comment type="caution">
    <text evidence="3">The sequence shown here is derived from an EMBL/GenBank/DDBJ whole genome shotgun (WGS) entry which is preliminary data.</text>
</comment>
<dbReference type="Gene3D" id="2.160.20.10">
    <property type="entry name" value="Single-stranded right-handed beta-helix, Pectin lyase-like"/>
    <property type="match status" value="1"/>
</dbReference>
<gene>
    <name evidence="3" type="ORF">A2912_01705</name>
</gene>
<dbReference type="EMBL" id="MHIN01000036">
    <property type="protein sequence ID" value="OGY54067.1"/>
    <property type="molecule type" value="Genomic_DNA"/>
</dbReference>
<dbReference type="InterPro" id="IPR059177">
    <property type="entry name" value="GH29D-like_dom"/>
</dbReference>
<dbReference type="InterPro" id="IPR011050">
    <property type="entry name" value="Pectin_lyase_fold/virulence"/>
</dbReference>
<feature type="region of interest" description="Disordered" evidence="1">
    <location>
        <begin position="769"/>
        <end position="817"/>
    </location>
</feature>
<protein>
    <recommendedName>
        <fullName evidence="2">PKD domain-containing protein</fullName>
    </recommendedName>
</protein>
<dbReference type="SMART" id="SM00089">
    <property type="entry name" value="PKD"/>
    <property type="match status" value="1"/>
</dbReference>
<evidence type="ECO:0000259" key="2">
    <source>
        <dbReference type="PROSITE" id="PS50093"/>
    </source>
</evidence>
<dbReference type="CDD" id="cd00146">
    <property type="entry name" value="PKD"/>
    <property type="match status" value="1"/>
</dbReference>
<proteinExistence type="predicted"/>
<evidence type="ECO:0000313" key="4">
    <source>
        <dbReference type="Proteomes" id="UP000178122"/>
    </source>
</evidence>
<dbReference type="Pfam" id="PF13229">
    <property type="entry name" value="Beta_helix"/>
    <property type="match status" value="1"/>
</dbReference>
<dbReference type="SUPFAM" id="SSF51126">
    <property type="entry name" value="Pectin lyase-like"/>
    <property type="match status" value="2"/>
</dbReference>
<feature type="region of interest" description="Disordered" evidence="1">
    <location>
        <begin position="1035"/>
        <end position="1060"/>
    </location>
</feature>
<reference evidence="3 4" key="1">
    <citation type="journal article" date="2016" name="Nat. Commun.">
        <title>Thousands of microbial genomes shed light on interconnected biogeochemical processes in an aquifer system.</title>
        <authorList>
            <person name="Anantharaman K."/>
            <person name="Brown C.T."/>
            <person name="Hug L.A."/>
            <person name="Sharon I."/>
            <person name="Castelle C.J."/>
            <person name="Probst A.J."/>
            <person name="Thomas B.C."/>
            <person name="Singh A."/>
            <person name="Wilkins M.J."/>
            <person name="Karaoz U."/>
            <person name="Brodie E.L."/>
            <person name="Williams K.H."/>
            <person name="Hubbard S.S."/>
            <person name="Banfield J.F."/>
        </authorList>
    </citation>
    <scope>NUCLEOTIDE SEQUENCE [LARGE SCALE GENOMIC DNA]</scope>
</reference>
<evidence type="ECO:0000256" key="1">
    <source>
        <dbReference type="SAM" id="MobiDB-lite"/>
    </source>
</evidence>
<dbReference type="SUPFAM" id="SSF49299">
    <property type="entry name" value="PKD domain"/>
    <property type="match status" value="1"/>
</dbReference>
<dbReference type="InterPro" id="IPR022409">
    <property type="entry name" value="PKD/Chitinase_dom"/>
</dbReference>
<dbReference type="Pfam" id="PF13290">
    <property type="entry name" value="CHB_HEX_C_1"/>
    <property type="match status" value="1"/>
</dbReference>
<sequence length="1060" mass="114889">MSGSIKKLIFGSQQSFFVLAVFLLTLISLSLILSRNFAWAQPQAQINVFKTSGLAPLTVLFNAKNSSGNIVRYEWNFSDQNSQYPLTDEGRLVGHRFDNPGTYNVQLTVYEENGSSAQTQITISALAQPAGAKTFYLASNGDDNNDGLSESMSWQTIAKITSEAGNIPAGSQILFKRGDTFDVGGQWDVKSLMRSHPNYITLGAYGSGSKPTINTPHLTTNDATENNGLIITDLNITGSVWIRPKYYSSSNPVGFRIPGLQVILRNIDLKEFSVWKSTGVSLENVYLDNNINGVGLGSDAQEVGGMAYFYLNNVEVLEAKSHCVYLAGGGDNILIENSKFHHCGIYESLGGDLRDGITVHGTADNLIIRNNEIYNNGYAFGLDSAYNTAPAEYIRNVMVENNKIYNQRNYVSQLRSLQNAIFRNNLIYNNPSTIFGLYGPKVDSGPIDESTNNVEIYHNTISGNTNSTIFSIGSNTVPNYNDRISNIFIKNNIISNNTGSILNDRRTSSNDLYVSNNIYYGTLAGNQFVLGSSLFTVDQWLVSGKDLNSKKADPHLVSPASYDFSLQNSSPAINTGVGVGVTYDFISAFRDNSPDIGAYENLSVPPPPADTTAPTTTANPGAGSYTASQSVALSANEAATIYYCLGSSCQPTTVYSLPITISTTQLLRYYAVDVASNSETVKEVNYVITPLCVENWSCAAWSSCTNSQQARTCTDNNNCGTTVNKPIISQGCTALCSPNWSCANWSSCSNSLQTRTCTDLNGCGITSGKPGESQSCTVSSGTTGGGAGDGSSVPTSTNTNTNTNINTSTSTANTTNTITSGESATGSLIKVAASPQIYLLSSNQKRFIPSENIFLANGYSWNQITTVNESELSRYAIGPDLSYPENTLLKISDSSAVYHYSQSKRQVFFNAKYFLANNYSWDRIFTVKNTEIASYPLSANVTYPDGTLIKGGGPMVYLIESGKRRAIATESVFSGLNLAWHNIIAVSDFELTFYAEGTSIVNLDDVSPDLINSLDQDHDTLYNYLEKIYGSDINNSDTDGDGYPDGLEVKTNHDPLKPPR</sequence>
<dbReference type="InterPro" id="IPR006626">
    <property type="entry name" value="PbH1"/>
</dbReference>
<accession>A0A1G1YRM1</accession>
<dbReference type="PROSITE" id="PS50093">
    <property type="entry name" value="PKD"/>
    <property type="match status" value="1"/>
</dbReference>
<name>A0A1G1YRM1_9BACT</name>
<dbReference type="InterPro" id="IPR013783">
    <property type="entry name" value="Ig-like_fold"/>
</dbReference>
<feature type="compositionally biased region" description="Basic and acidic residues" evidence="1">
    <location>
        <begin position="1047"/>
        <end position="1060"/>
    </location>
</feature>
<dbReference type="InterPro" id="IPR035986">
    <property type="entry name" value="PKD_dom_sf"/>
</dbReference>
<feature type="compositionally biased region" description="Low complexity" evidence="1">
    <location>
        <begin position="790"/>
        <end position="817"/>
    </location>
</feature>
<dbReference type="SMART" id="SM00710">
    <property type="entry name" value="PbH1"/>
    <property type="match status" value="7"/>
</dbReference>
<dbReference type="Gene3D" id="2.60.40.10">
    <property type="entry name" value="Immunoglobulins"/>
    <property type="match status" value="1"/>
</dbReference>